<evidence type="ECO:0000313" key="1">
    <source>
        <dbReference type="EMBL" id="KAI4568943.1"/>
    </source>
</evidence>
<proteinExistence type="predicted"/>
<keyword evidence="2" id="KW-1185">Reference proteome</keyword>
<comment type="caution">
    <text evidence="1">The sequence shown here is derived from an EMBL/GenBank/DDBJ whole genome shotgun (WGS) entry which is preliminary data.</text>
</comment>
<accession>A0ACB9UHA0</accession>
<evidence type="ECO:0000313" key="2">
    <source>
        <dbReference type="Proteomes" id="UP001057279"/>
    </source>
</evidence>
<gene>
    <name evidence="1" type="ORF">MJG53_014561</name>
</gene>
<reference evidence="1" key="1">
    <citation type="submission" date="2022-03" db="EMBL/GenBank/DDBJ databases">
        <title>Genomic analyses of argali, domestic sheep and their hybrids provide insights into chromosomal evolution, heterosis and genetic basis of agronomic traits.</title>
        <authorList>
            <person name="Li M."/>
        </authorList>
    </citation>
    <scope>NUCLEOTIDE SEQUENCE</scope>
    <source>
        <strain evidence="1">F1 hybrid</strain>
    </source>
</reference>
<sequence>MLGYTKRNERGTRFSFLLPSLEQKFDNGCINASWEEWQCCKEKEDTEEEKREELAPASWKAWQCIGWPLLRQAIQLLLASPSFCDPETPAEQSFPDEEGRWLDQRVMSGLLQPSCVRQESQNRDKVDVQKRMQRIGSRPLEASSQGTLPPSFPRDMSIAGVNRPTFSEAQNALGSSLIKSSPELMSIEPQAHTDFKIIPKMQFLYTRWGSVVRSHNHVPQPSDSVGFRARFQTLEKRAQKCPTKPSHQAPGPASNRTSSRGIASLLRGCCKLHSCQWLIDILAGGICQKPSVVPDPTDDRINDSGLRDFAMQHLRSGGGERVGLRTYCSLQC</sequence>
<dbReference type="EMBL" id="CM043042">
    <property type="protein sequence ID" value="KAI4568943.1"/>
    <property type="molecule type" value="Genomic_DNA"/>
</dbReference>
<dbReference type="Proteomes" id="UP001057279">
    <property type="component" value="Linkage Group LG17"/>
</dbReference>
<protein>
    <submittedName>
        <fullName evidence="1">Uncharacterized protein</fullName>
    </submittedName>
</protein>
<organism evidence="1 2">
    <name type="scientific">Ovis ammon polii x Ovis aries</name>
    <dbReference type="NCBI Taxonomy" id="2918886"/>
    <lineage>
        <taxon>Eukaryota</taxon>
        <taxon>Metazoa</taxon>
        <taxon>Chordata</taxon>
        <taxon>Craniata</taxon>
        <taxon>Vertebrata</taxon>
        <taxon>Euteleostomi</taxon>
        <taxon>Mammalia</taxon>
        <taxon>Eutheria</taxon>
        <taxon>Laurasiatheria</taxon>
        <taxon>Artiodactyla</taxon>
        <taxon>Ruminantia</taxon>
        <taxon>Pecora</taxon>
        <taxon>Bovidae</taxon>
        <taxon>Caprinae</taxon>
        <taxon>Ovis</taxon>
    </lineage>
</organism>
<name>A0ACB9UHA0_9CETA</name>